<dbReference type="GO" id="GO:0006397">
    <property type="term" value="P:mRNA processing"/>
    <property type="evidence" value="ECO:0007669"/>
    <property type="project" value="UniProtKB-KW"/>
</dbReference>
<dbReference type="InterPro" id="IPR011989">
    <property type="entry name" value="ARM-like"/>
</dbReference>
<dbReference type="PANTHER" id="PTHR13296:SF0">
    <property type="entry name" value="PRE-MRNA-SPLICING FACTOR SPF27"/>
    <property type="match status" value="1"/>
</dbReference>
<proteinExistence type="inferred from homology"/>
<evidence type="ECO:0000256" key="4">
    <source>
        <dbReference type="ARBA" id="ARBA00022728"/>
    </source>
</evidence>
<dbReference type="GO" id="GO:0000974">
    <property type="term" value="C:Prp19 complex"/>
    <property type="evidence" value="ECO:0007669"/>
    <property type="project" value="TreeGrafter"/>
</dbReference>
<dbReference type="SUPFAM" id="SSF46565">
    <property type="entry name" value="Chaperone J-domain"/>
    <property type="match status" value="1"/>
</dbReference>
<evidence type="ECO:0000256" key="2">
    <source>
        <dbReference type="ARBA" id="ARBA00010788"/>
    </source>
</evidence>
<feature type="region of interest" description="Disordered" evidence="8">
    <location>
        <begin position="625"/>
        <end position="681"/>
    </location>
</feature>
<dbReference type="SMART" id="SM00567">
    <property type="entry name" value="EZ_HEAT"/>
    <property type="match status" value="6"/>
</dbReference>
<feature type="compositionally biased region" description="Acidic residues" evidence="8">
    <location>
        <begin position="1452"/>
        <end position="1470"/>
    </location>
</feature>
<evidence type="ECO:0000313" key="11">
    <source>
        <dbReference type="Proteomes" id="UP000601435"/>
    </source>
</evidence>
<evidence type="ECO:0000256" key="1">
    <source>
        <dbReference type="ARBA" id="ARBA00004123"/>
    </source>
</evidence>
<keyword evidence="4" id="KW-0747">Spliceosome</keyword>
<dbReference type="SUPFAM" id="SSF48371">
    <property type="entry name" value="ARM repeat"/>
    <property type="match status" value="1"/>
</dbReference>
<organism evidence="10 11">
    <name type="scientific">Symbiodinium necroappetens</name>
    <dbReference type="NCBI Taxonomy" id="1628268"/>
    <lineage>
        <taxon>Eukaryota</taxon>
        <taxon>Sar</taxon>
        <taxon>Alveolata</taxon>
        <taxon>Dinophyceae</taxon>
        <taxon>Suessiales</taxon>
        <taxon>Symbiodiniaceae</taxon>
        <taxon>Symbiodinium</taxon>
    </lineage>
</organism>
<dbReference type="GO" id="GO:0071013">
    <property type="term" value="C:catalytic step 2 spliceosome"/>
    <property type="evidence" value="ECO:0007669"/>
    <property type="project" value="TreeGrafter"/>
</dbReference>
<keyword evidence="7" id="KW-0175">Coiled coil</keyword>
<dbReference type="EMBL" id="CAJNJA010032420">
    <property type="protein sequence ID" value="CAE7667142.1"/>
    <property type="molecule type" value="Genomic_DNA"/>
</dbReference>
<evidence type="ECO:0000313" key="10">
    <source>
        <dbReference type="EMBL" id="CAE7667142.1"/>
    </source>
</evidence>
<dbReference type="Pfam" id="PF05700">
    <property type="entry name" value="BCAS2"/>
    <property type="match status" value="1"/>
</dbReference>
<keyword evidence="6" id="KW-0539">Nucleus</keyword>
<keyword evidence="5" id="KW-0508">mRNA splicing</keyword>
<dbReference type="Pfam" id="PF13646">
    <property type="entry name" value="HEAT_2"/>
    <property type="match status" value="2"/>
</dbReference>
<dbReference type="Gene3D" id="1.10.287.110">
    <property type="entry name" value="DnaJ domain"/>
    <property type="match status" value="1"/>
</dbReference>
<comment type="subcellular location">
    <subcellularLocation>
        <location evidence="1">Nucleus</location>
    </subcellularLocation>
</comment>
<feature type="compositionally biased region" description="Basic and acidic residues" evidence="8">
    <location>
        <begin position="659"/>
        <end position="668"/>
    </location>
</feature>
<gene>
    <name evidence="10" type="primary">bcas2</name>
    <name evidence="10" type="ORF">SNEC2469_LOCUS19062</name>
</gene>
<dbReference type="Gene3D" id="1.25.10.10">
    <property type="entry name" value="Leucine-rich Repeat Variant"/>
    <property type="match status" value="3"/>
</dbReference>
<feature type="region of interest" description="Disordered" evidence="8">
    <location>
        <begin position="1451"/>
        <end position="1490"/>
    </location>
</feature>
<evidence type="ECO:0000256" key="6">
    <source>
        <dbReference type="ARBA" id="ARBA00023242"/>
    </source>
</evidence>
<name>A0A812WC46_9DINO</name>
<feature type="region of interest" description="Disordered" evidence="8">
    <location>
        <begin position="1760"/>
        <end position="1784"/>
    </location>
</feature>
<keyword evidence="11" id="KW-1185">Reference proteome</keyword>
<evidence type="ECO:0000256" key="3">
    <source>
        <dbReference type="ARBA" id="ARBA00022664"/>
    </source>
</evidence>
<feature type="region of interest" description="Disordered" evidence="8">
    <location>
        <begin position="86"/>
        <end position="126"/>
    </location>
</feature>
<feature type="compositionally biased region" description="Acidic residues" evidence="8">
    <location>
        <begin position="1572"/>
        <end position="1582"/>
    </location>
</feature>
<dbReference type="PROSITE" id="PS00636">
    <property type="entry name" value="DNAJ_1"/>
    <property type="match status" value="1"/>
</dbReference>
<feature type="coiled-coil region" evidence="7">
    <location>
        <begin position="1870"/>
        <end position="1897"/>
    </location>
</feature>
<comment type="similarity">
    <text evidence="2">Belongs to the SPF27 family.</text>
</comment>
<feature type="region of interest" description="Disordered" evidence="8">
    <location>
        <begin position="1572"/>
        <end position="1595"/>
    </location>
</feature>
<dbReference type="InterPro" id="IPR036869">
    <property type="entry name" value="J_dom_sf"/>
</dbReference>
<feature type="region of interest" description="Disordered" evidence="8">
    <location>
        <begin position="1510"/>
        <end position="1537"/>
    </location>
</feature>
<feature type="domain" description="J" evidence="9">
    <location>
        <begin position="18"/>
        <end position="91"/>
    </location>
</feature>
<accession>A0A812WC46</accession>
<dbReference type="PANTHER" id="PTHR13296">
    <property type="entry name" value="BCAS2 PROTEIN"/>
    <property type="match status" value="1"/>
</dbReference>
<dbReference type="Proteomes" id="UP000601435">
    <property type="component" value="Unassembled WGS sequence"/>
</dbReference>
<dbReference type="InterPro" id="IPR004155">
    <property type="entry name" value="PBS_lyase_HEAT"/>
</dbReference>
<dbReference type="InterPro" id="IPR008409">
    <property type="entry name" value="SPF27"/>
</dbReference>
<dbReference type="OrthoDB" id="205794at2759"/>
<feature type="compositionally biased region" description="Basic and acidic residues" evidence="8">
    <location>
        <begin position="1913"/>
        <end position="1928"/>
    </location>
</feature>
<dbReference type="InterPro" id="IPR016024">
    <property type="entry name" value="ARM-type_fold"/>
</dbReference>
<keyword evidence="3" id="KW-0507">mRNA processing</keyword>
<dbReference type="PROSITE" id="PS50076">
    <property type="entry name" value="DNAJ_2"/>
    <property type="match status" value="1"/>
</dbReference>
<evidence type="ECO:0000256" key="7">
    <source>
        <dbReference type="SAM" id="Coils"/>
    </source>
</evidence>
<feature type="region of interest" description="Disordered" evidence="8">
    <location>
        <begin position="1907"/>
        <end position="1946"/>
    </location>
</feature>
<protein>
    <submittedName>
        <fullName evidence="10">Bcas2 protein</fullName>
    </submittedName>
</protein>
<dbReference type="InterPro" id="IPR018253">
    <property type="entry name" value="DnaJ_domain_CS"/>
</dbReference>
<dbReference type="Pfam" id="PF00226">
    <property type="entry name" value="DnaJ"/>
    <property type="match status" value="1"/>
</dbReference>
<dbReference type="InterPro" id="IPR001623">
    <property type="entry name" value="DnaJ_domain"/>
</dbReference>
<dbReference type="PRINTS" id="PR00625">
    <property type="entry name" value="JDOMAIN"/>
</dbReference>
<feature type="coiled-coil region" evidence="7">
    <location>
        <begin position="546"/>
        <end position="602"/>
    </location>
</feature>
<feature type="non-terminal residue" evidence="10">
    <location>
        <position position="2011"/>
    </location>
</feature>
<dbReference type="GO" id="GO:0008380">
    <property type="term" value="P:RNA splicing"/>
    <property type="evidence" value="ECO:0007669"/>
    <property type="project" value="UniProtKB-KW"/>
</dbReference>
<dbReference type="SMART" id="SM00271">
    <property type="entry name" value="DnaJ"/>
    <property type="match status" value="1"/>
</dbReference>
<feature type="compositionally biased region" description="Acidic residues" evidence="8">
    <location>
        <begin position="1477"/>
        <end position="1488"/>
    </location>
</feature>
<reference evidence="10" key="1">
    <citation type="submission" date="2021-02" db="EMBL/GenBank/DDBJ databases">
        <authorList>
            <person name="Dougan E. K."/>
            <person name="Rhodes N."/>
            <person name="Thang M."/>
            <person name="Chan C."/>
        </authorList>
    </citation>
    <scope>NUCLEOTIDE SEQUENCE</scope>
</reference>
<evidence type="ECO:0000256" key="5">
    <source>
        <dbReference type="ARBA" id="ARBA00023187"/>
    </source>
</evidence>
<feature type="compositionally biased region" description="Low complexity" evidence="8">
    <location>
        <begin position="91"/>
        <end position="107"/>
    </location>
</feature>
<evidence type="ECO:0000259" key="9">
    <source>
        <dbReference type="PROSITE" id="PS50076"/>
    </source>
</evidence>
<dbReference type="GO" id="GO:0071011">
    <property type="term" value="C:precatalytic spliceosome"/>
    <property type="evidence" value="ECO:0007669"/>
    <property type="project" value="TreeGrafter"/>
</dbReference>
<dbReference type="CDD" id="cd06257">
    <property type="entry name" value="DnaJ"/>
    <property type="match status" value="1"/>
</dbReference>
<sequence>VGKSKARYVIEQVKKARNLYETLGVRSSAAAKDIRNAYRQIALRIHPDKVTSGGKEEEDLVAQAEAAFKLVSSAYEVLGDEGKRSSYNHTAKASGKAAAASPKPSGPRTTAPASQREHWPGGAGTSKAEVVLTVSHAVHGEEIRMSMNRGTSVMGLKRALCKKVKRGPPECIDICDSSGCILGDDHRFAANQELHCIGISLGPPKTVKVEVKDHRSGARMQVEVLDTSSMETVRKKVARELKVKEKELQIGQQKTAGKYSSRRFEALPSEELLNGRRMLYIHGNGVLIYFSLEQGLQLQRELIVAYGEAIFQKKLEALLSEYPMPESITQMKFREAFGKLVRDAQKATLARWGFEGDFAAQNMMTAFGKVAHTPEVYELSLEIDKLLRITSGVFRALDACAAMDGELLYMENEHYSLVDALPYIDTQLGAAEVAQQVKALIEEEMTQFEPRDYLASLPAPTLTVLSSEQMQQEFARVSRRAPLGAVDPKKYEVEKPDGEAAEDENSWKSVSATTQINLEYARIKSVNLELLEQWGKKAWIAHNMLIRGAERVLNNEATELRASREEVNKKRKLDQISCGNDLRKLTREFEQYQQDNGDVDRAVRDLELDIMRLREAATERGVDISDVDPLAKPQERGMIAAPVKPKKDAQAKAVASASDSKEKSEKPKNSKVPSKSGPKPPVVITLRQAVEEDNEPPAPALKVAVPADATMRRLKQAIAEKLGLKRTASLKLVFHLDSRLRKTNMPESGMTFASFKDDELIGSRREVLLLGADLRDVAEVRVELSGVPQLPDGTVVVFVSQSATLREVKEAAARKLLGKEAEEPTAARIAEAVRQPGTDKSQQVEPAFTRERLSYELAYKTDEQKALAISDLAAKGEAVVVSHLDFIVSELQRSPGKEMKQAICKAVIAAGPAAAAFYHEIANLISDNNPEVRYWGCLAVGTMGSSASGAKRQIRSLLQDSSEAVRFGACSALGGMKAEDCMEDLKEKLADPSPEVQGAACLALGRMGVAGTKYADMIVPKLSEPRSRSDALKALALMGPEGSKYCEKVVECLCDEDAETRTLAASVVGKMSEYVKDTPAAMNRILDLAKDEDGRKRLAAVLALGYMGRDAASHKGLLQDCLMDEFEEDAENALTQGGCRARLPPSCRKAKCAAAAALARIASQEQGYGWESTAADVARLLSSDDWEVRLCALECLTALGRRARESTDKVVGQLSDEKYIIRAKAATALSRIGELESIGLNKLSDLLKDTCPAVKSAAALALAELGDDGAEYCNKVFDLLTDISADVRAAAVTALSKMSDKGRYFTTVIAQRLKTEGEDPKVRVAAMEALSALEERSMNFLDLIKQHQRDEVPSVREAANKCLGRLGQGGYGAIQDNGDEVTSAGMMAGTIGDSIALDLLQDDLLLKGRQRIHWLSAALAQDLVPKASEITILEQAEQQGCEEHEGLAENAEITEDVEDAEPEEAEDATEEPFLSEQAEDCPQDDQQDTEAALAQMEEGIAGADFRDEALPAAPSQGHDGTRDNENLGSRGDGSGDHLTVAASALDESLENELSDAKALEHVEPVLVQTVEEEGELEQEEVVEITSSRDVPNDGAATAEPRRILAIVPDRCSDWQVGMLSKLLDMVGGRVARESLSPDLPGGDDALTTPRVLKLLAHEEKDPQPESQEVVETRSVRIQSLLSEGPGGSMTLEIPLEASVGEARQLVTTRCGGGAVGAHIRMVRRFTKTLFLALKDEELLSDVLGEDEELLLLGVDLAGVETEESRKEEAEGEGPEGTEQRKDKDEAARFLIAAMELMEDAGVQERLMGLPMSCSTVLAEWEPPWLQDGVDDLDAAALSNFPPDTVLAWAQSFSDLMDTMARRLHSDEGDEVEEVEDVEDLDEEVQEVEEVEEVEEVAEVAEVQEVEVLEEAGDMEKAAVPEDIPKQESTEPSPAQAPEPDGDFKDAIQKVLEDITEAMPVEPEMEPEQEPDEDEEVVLVVVELEHATTAERVAVAVPSSCNLGEVGRPARL</sequence>
<comment type="caution">
    <text evidence="10">The sequence shown here is derived from an EMBL/GenBank/DDBJ whole genome shotgun (WGS) entry which is preliminary data.</text>
</comment>
<evidence type="ECO:0000256" key="8">
    <source>
        <dbReference type="SAM" id="MobiDB-lite"/>
    </source>
</evidence>